<keyword evidence="2" id="KW-1185">Reference proteome</keyword>
<gene>
    <name evidence="1" type="ORF">T11_14262</name>
</gene>
<reference evidence="1 2" key="1">
    <citation type="submission" date="2015-01" db="EMBL/GenBank/DDBJ databases">
        <title>Evolution of Trichinella species and genotypes.</title>
        <authorList>
            <person name="Korhonen P.K."/>
            <person name="Edoardo P."/>
            <person name="Giuseppe L.R."/>
            <person name="Gasser R.B."/>
        </authorList>
    </citation>
    <scope>NUCLEOTIDE SEQUENCE [LARGE SCALE GENOMIC DNA]</scope>
    <source>
        <strain evidence="1">ISS1029</strain>
    </source>
</reference>
<accession>A0A0V1HLY0</accession>
<comment type="caution">
    <text evidence="1">The sequence shown here is derived from an EMBL/GenBank/DDBJ whole genome shotgun (WGS) entry which is preliminary data.</text>
</comment>
<dbReference type="EMBL" id="JYDP01000046">
    <property type="protein sequence ID" value="KRZ11795.1"/>
    <property type="molecule type" value="Genomic_DNA"/>
</dbReference>
<sequence length="47" mass="5107">MNARKSRLSEPMLVSRPASGQFDSDALKGEASIKAAVISSGYKLFYK</sequence>
<evidence type="ECO:0000313" key="2">
    <source>
        <dbReference type="Proteomes" id="UP000055024"/>
    </source>
</evidence>
<name>A0A0V1HLY0_9BILA</name>
<protein>
    <submittedName>
        <fullName evidence="1">Uncharacterized protein</fullName>
    </submittedName>
</protein>
<dbReference type="AlphaFoldDB" id="A0A0V1HLY0"/>
<dbReference type="OrthoDB" id="10277759at2759"/>
<dbReference type="Proteomes" id="UP000055024">
    <property type="component" value="Unassembled WGS sequence"/>
</dbReference>
<proteinExistence type="predicted"/>
<evidence type="ECO:0000313" key="1">
    <source>
        <dbReference type="EMBL" id="KRZ11795.1"/>
    </source>
</evidence>
<organism evidence="1 2">
    <name type="scientific">Trichinella zimbabwensis</name>
    <dbReference type="NCBI Taxonomy" id="268475"/>
    <lineage>
        <taxon>Eukaryota</taxon>
        <taxon>Metazoa</taxon>
        <taxon>Ecdysozoa</taxon>
        <taxon>Nematoda</taxon>
        <taxon>Enoplea</taxon>
        <taxon>Dorylaimia</taxon>
        <taxon>Trichinellida</taxon>
        <taxon>Trichinellidae</taxon>
        <taxon>Trichinella</taxon>
    </lineage>
</organism>